<dbReference type="PIRSF" id="PIRSF000126">
    <property type="entry name" value="11-beta-HSD1"/>
    <property type="match status" value="1"/>
</dbReference>
<proteinExistence type="inferred from homology"/>
<dbReference type="CDD" id="cd05233">
    <property type="entry name" value="SDR_c"/>
    <property type="match status" value="1"/>
</dbReference>
<protein>
    <submittedName>
        <fullName evidence="4">SDR family NAD(P)-dependent oxidoreductase</fullName>
    </submittedName>
</protein>
<dbReference type="InterPro" id="IPR051019">
    <property type="entry name" value="VLCFA-Steroid_DH"/>
</dbReference>
<dbReference type="SUPFAM" id="SSF51735">
    <property type="entry name" value="NAD(P)-binding Rossmann-fold domains"/>
    <property type="match status" value="1"/>
</dbReference>
<name>A0A6L5G4P2_9ACTN</name>
<dbReference type="Pfam" id="PF00106">
    <property type="entry name" value="adh_short"/>
    <property type="match status" value="1"/>
</dbReference>
<dbReference type="AlphaFoldDB" id="A0A6L5G4P2"/>
<evidence type="ECO:0000256" key="3">
    <source>
        <dbReference type="RuleBase" id="RU000363"/>
    </source>
</evidence>
<dbReference type="GO" id="GO:0016491">
    <property type="term" value="F:oxidoreductase activity"/>
    <property type="evidence" value="ECO:0007669"/>
    <property type="project" value="UniProtKB-KW"/>
</dbReference>
<organism evidence="4 5">
    <name type="scientific">Glycomyces albidus</name>
    <dbReference type="NCBI Taxonomy" id="2656774"/>
    <lineage>
        <taxon>Bacteria</taxon>
        <taxon>Bacillati</taxon>
        <taxon>Actinomycetota</taxon>
        <taxon>Actinomycetes</taxon>
        <taxon>Glycomycetales</taxon>
        <taxon>Glycomycetaceae</taxon>
        <taxon>Glycomyces</taxon>
    </lineage>
</organism>
<comment type="similarity">
    <text evidence="1 3">Belongs to the short-chain dehydrogenases/reductases (SDR) family.</text>
</comment>
<accession>A0A6L5G4P2</accession>
<dbReference type="RefSeq" id="WP_153023744.1">
    <property type="nucleotide sequence ID" value="NZ_WIAO01000002.1"/>
</dbReference>
<dbReference type="Gene3D" id="3.40.50.720">
    <property type="entry name" value="NAD(P)-binding Rossmann-like Domain"/>
    <property type="match status" value="1"/>
</dbReference>
<reference evidence="4 5" key="1">
    <citation type="submission" date="2019-10" db="EMBL/GenBank/DDBJ databases">
        <title>Glycomyces albidus sp. nov., a novel actinomycete isolated from rhizosphere soil of wheat (Triticum aestivum L.).</title>
        <authorList>
            <person name="Qian L."/>
        </authorList>
    </citation>
    <scope>NUCLEOTIDE SEQUENCE [LARGE SCALE GENOMIC DNA]</scope>
    <source>
        <strain evidence="4 5">NEAU-7082</strain>
    </source>
</reference>
<evidence type="ECO:0000256" key="1">
    <source>
        <dbReference type="ARBA" id="ARBA00006484"/>
    </source>
</evidence>
<dbReference type="InterPro" id="IPR036291">
    <property type="entry name" value="NAD(P)-bd_dom_sf"/>
</dbReference>
<evidence type="ECO:0000256" key="2">
    <source>
        <dbReference type="ARBA" id="ARBA00023002"/>
    </source>
</evidence>
<dbReference type="PRINTS" id="PR00080">
    <property type="entry name" value="SDRFAMILY"/>
</dbReference>
<dbReference type="PANTHER" id="PTHR43899">
    <property type="entry name" value="RH59310P"/>
    <property type="match status" value="1"/>
</dbReference>
<evidence type="ECO:0000313" key="5">
    <source>
        <dbReference type="Proteomes" id="UP000477750"/>
    </source>
</evidence>
<keyword evidence="5" id="KW-1185">Reference proteome</keyword>
<dbReference type="Proteomes" id="UP000477750">
    <property type="component" value="Unassembled WGS sequence"/>
</dbReference>
<dbReference type="PRINTS" id="PR00081">
    <property type="entry name" value="GDHRDH"/>
</dbReference>
<dbReference type="EMBL" id="WIAO01000002">
    <property type="protein sequence ID" value="MQM24601.1"/>
    <property type="molecule type" value="Genomic_DNA"/>
</dbReference>
<gene>
    <name evidence="4" type="ORF">GFD30_03260</name>
</gene>
<sequence>MRSWALVTGASSGIGAAFAHQLAARGMNVVVVARSGARLEALAALLRERHGAEALVVVQDLARPGAAERVGAAVDAAGITVEVLVNNAGIGAFGRDTAIGADFGRDTAMVNVVAVVDLVKRFLPAMCERGSGAVVNVASMAGFQAQPYMALYAATKAFVVNYSLGLWAETRGTGVKVLAVCPGPVDTGFPIANGIKYDRRRLGWLLADPERIVRQSLRALDRDRGYVVPDARNWPEAHLMPRRPRKLMTLLIGLVLKRFADYQLK</sequence>
<evidence type="ECO:0000313" key="4">
    <source>
        <dbReference type="EMBL" id="MQM24601.1"/>
    </source>
</evidence>
<dbReference type="PANTHER" id="PTHR43899:SF13">
    <property type="entry name" value="RH59310P"/>
    <property type="match status" value="1"/>
</dbReference>
<dbReference type="InterPro" id="IPR002347">
    <property type="entry name" value="SDR_fam"/>
</dbReference>
<keyword evidence="2" id="KW-0560">Oxidoreductase</keyword>
<comment type="caution">
    <text evidence="4">The sequence shown here is derived from an EMBL/GenBank/DDBJ whole genome shotgun (WGS) entry which is preliminary data.</text>
</comment>